<dbReference type="Gene3D" id="2.60.120.200">
    <property type="match status" value="1"/>
</dbReference>
<dbReference type="AlphaFoldDB" id="A0A9W6ZHH5"/>
<dbReference type="Pfam" id="PF13385">
    <property type="entry name" value="Laminin_G_3"/>
    <property type="match status" value="1"/>
</dbReference>
<proteinExistence type="predicted"/>
<protein>
    <submittedName>
        <fullName evidence="1">Uncharacterized protein</fullName>
    </submittedName>
</protein>
<dbReference type="EMBL" id="BRXW01000435">
    <property type="protein sequence ID" value="GMH54554.1"/>
    <property type="molecule type" value="Genomic_DNA"/>
</dbReference>
<keyword evidence="2" id="KW-1185">Reference proteome</keyword>
<dbReference type="Proteomes" id="UP001165122">
    <property type="component" value="Unassembled WGS sequence"/>
</dbReference>
<dbReference type="InterPro" id="IPR013320">
    <property type="entry name" value="ConA-like_dom_sf"/>
</dbReference>
<comment type="caution">
    <text evidence="1">The sequence shown here is derived from an EMBL/GenBank/DDBJ whole genome shotgun (WGS) entry which is preliminary data.</text>
</comment>
<organism evidence="1 2">
    <name type="scientific">Triparma laevis f. longispina</name>
    <dbReference type="NCBI Taxonomy" id="1714387"/>
    <lineage>
        <taxon>Eukaryota</taxon>
        <taxon>Sar</taxon>
        <taxon>Stramenopiles</taxon>
        <taxon>Ochrophyta</taxon>
        <taxon>Bolidophyceae</taxon>
        <taxon>Parmales</taxon>
        <taxon>Triparmaceae</taxon>
        <taxon>Triparma</taxon>
    </lineage>
</organism>
<name>A0A9W6ZHH5_9STRA</name>
<reference evidence="2" key="1">
    <citation type="journal article" date="2023" name="Commun. Biol.">
        <title>Genome analysis of Parmales, the sister group of diatoms, reveals the evolutionary specialization of diatoms from phago-mixotrophs to photoautotrophs.</title>
        <authorList>
            <person name="Ban H."/>
            <person name="Sato S."/>
            <person name="Yoshikawa S."/>
            <person name="Yamada K."/>
            <person name="Nakamura Y."/>
            <person name="Ichinomiya M."/>
            <person name="Sato N."/>
            <person name="Blanc-Mathieu R."/>
            <person name="Endo H."/>
            <person name="Kuwata A."/>
            <person name="Ogata H."/>
        </authorList>
    </citation>
    <scope>NUCLEOTIDE SEQUENCE [LARGE SCALE GENOMIC DNA]</scope>
    <source>
        <strain evidence="2">NIES 3700</strain>
    </source>
</reference>
<accession>A0A9W6ZHH5</accession>
<evidence type="ECO:0000313" key="1">
    <source>
        <dbReference type="EMBL" id="GMH54554.1"/>
    </source>
</evidence>
<dbReference type="SUPFAM" id="SSF49899">
    <property type="entry name" value="Concanavalin A-like lectins/glucanases"/>
    <property type="match status" value="1"/>
</dbReference>
<gene>
    <name evidence="1" type="ORF">TrLO_g9328</name>
</gene>
<evidence type="ECO:0000313" key="2">
    <source>
        <dbReference type="Proteomes" id="UP001165122"/>
    </source>
</evidence>
<sequence length="121" mass="13571">MHKHLQAHPINSPTCSSNGISLDGNDDYIDIDDFEFGGITSFEVYVKYDSFNYHSPVYDFSNGVNSDNVRLNNFSEKSDFVWYVLPGRGFSSSVDGGWNASIWTHVIVTVSGNSMNLYKNV</sequence>
<dbReference type="OrthoDB" id="201235at2759"/>